<dbReference type="SMART" id="SM00267">
    <property type="entry name" value="GGDEF"/>
    <property type="match status" value="1"/>
</dbReference>
<evidence type="ECO:0000313" key="3">
    <source>
        <dbReference type="EMBL" id="NBZ88596.1"/>
    </source>
</evidence>
<proteinExistence type="predicted"/>
<dbReference type="SUPFAM" id="SSF141868">
    <property type="entry name" value="EAL domain-like"/>
    <property type="match status" value="1"/>
</dbReference>
<dbReference type="Pfam" id="PF00990">
    <property type="entry name" value="GGDEF"/>
    <property type="match status" value="1"/>
</dbReference>
<comment type="caution">
    <text evidence="3">The sequence shown here is derived from an EMBL/GenBank/DDBJ whole genome shotgun (WGS) entry which is preliminary data.</text>
</comment>
<dbReference type="CDD" id="cd01948">
    <property type="entry name" value="EAL"/>
    <property type="match status" value="1"/>
</dbReference>
<name>A0AAE5BV65_9RHOB</name>
<accession>A0AAE5BV65</accession>
<dbReference type="InterPro" id="IPR043128">
    <property type="entry name" value="Rev_trsase/Diguanyl_cyclase"/>
</dbReference>
<keyword evidence="4" id="KW-1185">Reference proteome</keyword>
<evidence type="ECO:0000313" key="4">
    <source>
        <dbReference type="Proteomes" id="UP001193501"/>
    </source>
</evidence>
<gene>
    <name evidence="3" type="ORF">GV832_13460</name>
</gene>
<feature type="domain" description="GGDEF" evidence="2">
    <location>
        <begin position="288"/>
        <end position="420"/>
    </location>
</feature>
<dbReference type="RefSeq" id="WP_168775413.1">
    <property type="nucleotide sequence ID" value="NZ_JAABNR010000012.1"/>
</dbReference>
<dbReference type="CDD" id="cd01949">
    <property type="entry name" value="GGDEF"/>
    <property type="match status" value="1"/>
</dbReference>
<dbReference type="NCBIfam" id="TIGR00254">
    <property type="entry name" value="GGDEF"/>
    <property type="match status" value="1"/>
</dbReference>
<dbReference type="PROSITE" id="PS50883">
    <property type="entry name" value="EAL"/>
    <property type="match status" value="1"/>
</dbReference>
<dbReference type="AlphaFoldDB" id="A0AAE5BV65"/>
<dbReference type="PANTHER" id="PTHR44757">
    <property type="entry name" value="DIGUANYLATE CYCLASE DGCP"/>
    <property type="match status" value="1"/>
</dbReference>
<sequence>MPLHSAQGPARSTTATSDPVVLPGIADLGILADSRYAAWVFDLQAMRIIWANATALSLWEACDLAELSARDLGADMSSSVRSRLEQYGLAFAKGDRFDEQWTIYPKGIPRPLICRFRGCRLEDGRVAMLVEASEVGAEDRSLITSAQVLLYTTSMVSTYALDGLCTFANLAALKSFPGRQQADLSRFLNPTIRAALSGQTGAVEGTYLSEVMTSRGVRVHEVSIRLGQDPVDAAPNFVITETDVTDQENAKRDLEALASRDSLTGLRNRAYLAAAASGHFGHHATQGFGTALMLLDLDRFKFVNDTLGHAAGDRLLQEIGERLTRTLPPGTPLSRLGGDEFCCLIAHQGEKGVLKQANAVLKALGRPLRVEGNDLSVSGSIGLALSEGTETSFDELLRQADLALFEAKGNGGAEARIYRPEMAERSERFLRVEAELSEALRRRRLELFYQPRLSLRTGKIVAAEALIRINKPSGPAVMPSEFIPVAEATGRIAPIGRWALREAARHLVELRGAGARVDLSVNVSPKQFADPAFLKQLRLSRRLLEPVGGVIELEITESVLVESDRRLQKVMRQIADLGYSFAIDDFGTAYSNLAGISRYPINCIKIDRTLIAHADFRALVTAVLTLARVFGAKVVAEGVETEEQRIWLHEAQCDEFQGFLFSRPVPFAELQRLIAAGY</sequence>
<dbReference type="Gene3D" id="3.20.20.450">
    <property type="entry name" value="EAL domain"/>
    <property type="match status" value="1"/>
</dbReference>
<dbReference type="InterPro" id="IPR052155">
    <property type="entry name" value="Biofilm_reg_signaling"/>
</dbReference>
<dbReference type="InterPro" id="IPR035919">
    <property type="entry name" value="EAL_sf"/>
</dbReference>
<dbReference type="Gene3D" id="3.30.70.270">
    <property type="match status" value="1"/>
</dbReference>
<evidence type="ECO:0000259" key="1">
    <source>
        <dbReference type="PROSITE" id="PS50883"/>
    </source>
</evidence>
<dbReference type="PROSITE" id="PS50887">
    <property type="entry name" value="GGDEF"/>
    <property type="match status" value="1"/>
</dbReference>
<dbReference type="PANTHER" id="PTHR44757:SF2">
    <property type="entry name" value="BIOFILM ARCHITECTURE MAINTENANCE PROTEIN MBAA"/>
    <property type="match status" value="1"/>
</dbReference>
<dbReference type="Pfam" id="PF00563">
    <property type="entry name" value="EAL"/>
    <property type="match status" value="1"/>
</dbReference>
<dbReference type="InterPro" id="IPR000160">
    <property type="entry name" value="GGDEF_dom"/>
</dbReference>
<dbReference type="InterPro" id="IPR001633">
    <property type="entry name" value="EAL_dom"/>
</dbReference>
<dbReference type="InterPro" id="IPR029787">
    <property type="entry name" value="Nucleotide_cyclase"/>
</dbReference>
<organism evidence="3 4">
    <name type="scientific">Stagnihabitans tardus</name>
    <dbReference type="NCBI Taxonomy" id="2699202"/>
    <lineage>
        <taxon>Bacteria</taxon>
        <taxon>Pseudomonadati</taxon>
        <taxon>Pseudomonadota</taxon>
        <taxon>Alphaproteobacteria</taxon>
        <taxon>Rhodobacterales</taxon>
        <taxon>Paracoccaceae</taxon>
        <taxon>Stagnihabitans</taxon>
    </lineage>
</organism>
<dbReference type="EMBL" id="JAABNR010000012">
    <property type="protein sequence ID" value="NBZ88596.1"/>
    <property type="molecule type" value="Genomic_DNA"/>
</dbReference>
<dbReference type="SUPFAM" id="SSF55073">
    <property type="entry name" value="Nucleotide cyclase"/>
    <property type="match status" value="1"/>
</dbReference>
<feature type="domain" description="EAL" evidence="1">
    <location>
        <begin position="429"/>
        <end position="678"/>
    </location>
</feature>
<evidence type="ECO:0000259" key="2">
    <source>
        <dbReference type="PROSITE" id="PS50887"/>
    </source>
</evidence>
<dbReference type="Proteomes" id="UP001193501">
    <property type="component" value="Unassembled WGS sequence"/>
</dbReference>
<protein>
    <submittedName>
        <fullName evidence="3">EAL domain-containing protein</fullName>
    </submittedName>
</protein>
<dbReference type="SMART" id="SM00052">
    <property type="entry name" value="EAL"/>
    <property type="match status" value="1"/>
</dbReference>
<reference evidence="3" key="1">
    <citation type="submission" date="2020-01" db="EMBL/GenBank/DDBJ databases">
        <authorList>
            <person name="Chen W.-M."/>
        </authorList>
    </citation>
    <scope>NUCLEOTIDE SEQUENCE</scope>
    <source>
        <strain evidence="3">CYK-10</strain>
    </source>
</reference>